<sequence length="134" mass="14716">MCHFDANGKRYYPLDRGSGSQACFSNYLLFGLLVTKECQSANPRVVQQFGIPHLFNLPIRPMLSASGDSGMPEVVADPLGEVAKTLQDLRVCVVQPCAKIRKQVSTAVTHDKVIKAITAKVPDSDEEFFLHPTP</sequence>
<dbReference type="InParanoid" id="A0A059CWL7"/>
<dbReference type="Gramene" id="KCW82556">
    <property type="protein sequence ID" value="KCW82556"/>
    <property type="gene ID" value="EUGRSUZ_C03955"/>
</dbReference>
<dbReference type="GO" id="GO:0051536">
    <property type="term" value="F:iron-sulfur cluster binding"/>
    <property type="evidence" value="ECO:0007669"/>
    <property type="project" value="InterPro"/>
</dbReference>
<protein>
    <submittedName>
        <fullName evidence="1">Uncharacterized protein</fullName>
    </submittedName>
</protein>
<organism evidence="1">
    <name type="scientific">Eucalyptus grandis</name>
    <name type="common">Flooded gum</name>
    <dbReference type="NCBI Taxonomy" id="71139"/>
    <lineage>
        <taxon>Eukaryota</taxon>
        <taxon>Viridiplantae</taxon>
        <taxon>Streptophyta</taxon>
        <taxon>Embryophyta</taxon>
        <taxon>Tracheophyta</taxon>
        <taxon>Spermatophyta</taxon>
        <taxon>Magnoliopsida</taxon>
        <taxon>eudicotyledons</taxon>
        <taxon>Gunneridae</taxon>
        <taxon>Pentapetalae</taxon>
        <taxon>rosids</taxon>
        <taxon>malvids</taxon>
        <taxon>Myrtales</taxon>
        <taxon>Myrtaceae</taxon>
        <taxon>Myrtoideae</taxon>
        <taxon>Eucalypteae</taxon>
        <taxon>Eucalyptus</taxon>
    </lineage>
</organism>
<evidence type="ECO:0000313" key="1">
    <source>
        <dbReference type="EMBL" id="KCW82556.1"/>
    </source>
</evidence>
<gene>
    <name evidence="1" type="ORF">EUGRSUZ_C03955</name>
</gene>
<dbReference type="EMBL" id="KK198755">
    <property type="protein sequence ID" value="KCW82556.1"/>
    <property type="molecule type" value="Genomic_DNA"/>
</dbReference>
<dbReference type="STRING" id="71139.A0A059CWL7"/>
<dbReference type="GO" id="GO:0016226">
    <property type="term" value="P:iron-sulfur cluster assembly"/>
    <property type="evidence" value="ECO:0007669"/>
    <property type="project" value="InterPro"/>
</dbReference>
<proteinExistence type="predicted"/>
<dbReference type="PANTHER" id="PTHR42961">
    <property type="entry name" value="IRON-SULFUR PROTEIN NUBPL"/>
    <property type="match status" value="1"/>
</dbReference>
<dbReference type="InterPro" id="IPR044304">
    <property type="entry name" value="NUBPL-like"/>
</dbReference>
<dbReference type="GO" id="GO:0005524">
    <property type="term" value="F:ATP binding"/>
    <property type="evidence" value="ECO:0007669"/>
    <property type="project" value="InterPro"/>
</dbReference>
<name>A0A059CWL7_EUCGR</name>
<accession>A0A059CWL7</accession>
<dbReference type="AlphaFoldDB" id="A0A059CWL7"/>
<reference evidence="1" key="1">
    <citation type="submission" date="2013-07" db="EMBL/GenBank/DDBJ databases">
        <title>The genome of Eucalyptus grandis.</title>
        <authorList>
            <person name="Schmutz J."/>
            <person name="Hayes R."/>
            <person name="Myburg A."/>
            <person name="Tuskan G."/>
            <person name="Grattapaglia D."/>
            <person name="Rokhsar D.S."/>
        </authorList>
    </citation>
    <scope>NUCLEOTIDE SEQUENCE</scope>
    <source>
        <tissue evidence="1">Leaf extractions</tissue>
    </source>
</reference>
<dbReference type="PANTHER" id="PTHR42961:SF2">
    <property type="entry name" value="IRON-SULFUR PROTEIN NUBPL"/>
    <property type="match status" value="1"/>
</dbReference>